<keyword evidence="1" id="KW-1133">Transmembrane helix</keyword>
<reference evidence="3 4" key="2">
    <citation type="submission" date="2024-07" db="EMBL/GenBank/DDBJ databases">
        <authorList>
            <person name="Akdeniz Z."/>
        </authorList>
    </citation>
    <scope>NUCLEOTIDE SEQUENCE [LARGE SCALE GENOMIC DNA]</scope>
</reference>
<reference evidence="2" key="1">
    <citation type="submission" date="2023-06" db="EMBL/GenBank/DDBJ databases">
        <authorList>
            <person name="Kurt Z."/>
        </authorList>
    </citation>
    <scope>NUCLEOTIDE SEQUENCE</scope>
</reference>
<evidence type="ECO:0000313" key="4">
    <source>
        <dbReference type="Proteomes" id="UP001642409"/>
    </source>
</evidence>
<protein>
    <submittedName>
        <fullName evidence="3">Hypothetical_protein</fullName>
    </submittedName>
</protein>
<name>A0AA86RJP4_9EUKA</name>
<proteinExistence type="predicted"/>
<dbReference type="AlphaFoldDB" id="A0AA86RJP4"/>
<dbReference type="EMBL" id="CAXDID020000785">
    <property type="protein sequence ID" value="CAL6114041.1"/>
    <property type="molecule type" value="Genomic_DNA"/>
</dbReference>
<comment type="caution">
    <text evidence="2">The sequence shown here is derived from an EMBL/GenBank/DDBJ whole genome shotgun (WGS) entry which is preliminary data.</text>
</comment>
<accession>A0AA86RJP4</accession>
<evidence type="ECO:0000313" key="3">
    <source>
        <dbReference type="EMBL" id="CAL6114041.1"/>
    </source>
</evidence>
<dbReference type="EMBL" id="CATOUU010001121">
    <property type="protein sequence ID" value="CAI9973367.1"/>
    <property type="molecule type" value="Genomic_DNA"/>
</dbReference>
<keyword evidence="1" id="KW-0472">Membrane</keyword>
<evidence type="ECO:0000256" key="1">
    <source>
        <dbReference type="SAM" id="Phobius"/>
    </source>
</evidence>
<keyword evidence="4" id="KW-1185">Reference proteome</keyword>
<evidence type="ECO:0000313" key="2">
    <source>
        <dbReference type="EMBL" id="CAI9973367.1"/>
    </source>
</evidence>
<keyword evidence="1" id="KW-0812">Transmembrane</keyword>
<gene>
    <name evidence="2" type="ORF">HINF_LOCUS61012</name>
    <name evidence="3" type="ORF">HINF_LOCUS77789</name>
</gene>
<dbReference type="Proteomes" id="UP001642409">
    <property type="component" value="Unassembled WGS sequence"/>
</dbReference>
<feature type="transmembrane region" description="Helical" evidence="1">
    <location>
        <begin position="63"/>
        <end position="88"/>
    </location>
</feature>
<feature type="transmembrane region" description="Helical" evidence="1">
    <location>
        <begin position="94"/>
        <end position="119"/>
    </location>
</feature>
<organism evidence="2">
    <name type="scientific">Hexamita inflata</name>
    <dbReference type="NCBI Taxonomy" id="28002"/>
    <lineage>
        <taxon>Eukaryota</taxon>
        <taxon>Metamonada</taxon>
        <taxon>Diplomonadida</taxon>
        <taxon>Hexamitidae</taxon>
        <taxon>Hexamitinae</taxon>
        <taxon>Hexamita</taxon>
    </lineage>
</organism>
<sequence>MLGCKFLLAEPPPFILFLALCRVSNIPPGNLSWLACQILGVLSGRGAWLCAAWGAVRGLLAGLWVLAGVCGPGVFCVGCLVVFSAQVIFCFSLFTFHCFSLFLAGIVAGTRFGGAWVGFWQGSWGFGSREVSFEKFRQKARENWISAGFALDKSL</sequence>